<keyword evidence="9" id="KW-1185">Reference proteome</keyword>
<comment type="cofactor">
    <cofactor evidence="1">
        <name>FAD</name>
        <dbReference type="ChEBI" id="CHEBI:57692"/>
    </cofactor>
</comment>
<keyword evidence="4" id="KW-0560">Oxidoreductase</keyword>
<dbReference type="Pfam" id="PF07992">
    <property type="entry name" value="Pyr_redox_2"/>
    <property type="match status" value="1"/>
</dbReference>
<gene>
    <name evidence="8" type="ORF">SAMN04489726_4997</name>
</gene>
<dbReference type="PRINTS" id="PR00368">
    <property type="entry name" value="FADPNR"/>
</dbReference>
<evidence type="ECO:0000256" key="3">
    <source>
        <dbReference type="ARBA" id="ARBA00022827"/>
    </source>
</evidence>
<dbReference type="InterPro" id="IPR036188">
    <property type="entry name" value="FAD/NAD-bd_sf"/>
</dbReference>
<evidence type="ECO:0000259" key="6">
    <source>
        <dbReference type="Pfam" id="PF07992"/>
    </source>
</evidence>
<dbReference type="Gene3D" id="3.30.390.30">
    <property type="match status" value="1"/>
</dbReference>
<dbReference type="STRING" id="211114.SAMN04489726_4997"/>
<feature type="domain" description="FAD/NAD(P)-binding" evidence="6">
    <location>
        <begin position="6"/>
        <end position="302"/>
    </location>
</feature>
<evidence type="ECO:0000313" key="8">
    <source>
        <dbReference type="EMBL" id="SDN11632.1"/>
    </source>
</evidence>
<keyword evidence="3" id="KW-0274">FAD</keyword>
<accession>A0A1G9YRC0</accession>
<evidence type="ECO:0000256" key="4">
    <source>
        <dbReference type="ARBA" id="ARBA00023002"/>
    </source>
</evidence>
<dbReference type="Gene3D" id="3.50.50.60">
    <property type="entry name" value="FAD/NAD(P)-binding domain"/>
    <property type="match status" value="2"/>
</dbReference>
<feature type="region of interest" description="Disordered" evidence="5">
    <location>
        <begin position="389"/>
        <end position="408"/>
    </location>
</feature>
<dbReference type="InterPro" id="IPR050446">
    <property type="entry name" value="FAD-oxidoreductase/Apoptosis"/>
</dbReference>
<evidence type="ECO:0000256" key="1">
    <source>
        <dbReference type="ARBA" id="ARBA00001974"/>
    </source>
</evidence>
<dbReference type="Pfam" id="PF14759">
    <property type="entry name" value="Reductase_C"/>
    <property type="match status" value="1"/>
</dbReference>
<evidence type="ECO:0000313" key="9">
    <source>
        <dbReference type="Proteomes" id="UP000183376"/>
    </source>
</evidence>
<dbReference type="eggNOG" id="COG0446">
    <property type="taxonomic scope" value="Bacteria"/>
</dbReference>
<dbReference type="RefSeq" id="WP_030427540.1">
    <property type="nucleotide sequence ID" value="NZ_JOEF01000002.1"/>
</dbReference>
<dbReference type="AlphaFoldDB" id="A0A1G9YRC0"/>
<dbReference type="PRINTS" id="PR00411">
    <property type="entry name" value="PNDRDTASEI"/>
</dbReference>
<dbReference type="GO" id="GO:0016651">
    <property type="term" value="F:oxidoreductase activity, acting on NAD(P)H"/>
    <property type="evidence" value="ECO:0007669"/>
    <property type="project" value="TreeGrafter"/>
</dbReference>
<keyword evidence="2" id="KW-0285">Flavoprotein</keyword>
<evidence type="ECO:0000259" key="7">
    <source>
        <dbReference type="Pfam" id="PF14759"/>
    </source>
</evidence>
<protein>
    <submittedName>
        <fullName evidence="8">NADPH-dependent 2,4-dienoyl-CoA reductase, sulfur reductase</fullName>
    </submittedName>
</protein>
<evidence type="ECO:0000256" key="2">
    <source>
        <dbReference type="ARBA" id="ARBA00022630"/>
    </source>
</evidence>
<evidence type="ECO:0000256" key="5">
    <source>
        <dbReference type="SAM" id="MobiDB-lite"/>
    </source>
</evidence>
<dbReference type="GO" id="GO:0005737">
    <property type="term" value="C:cytoplasm"/>
    <property type="evidence" value="ECO:0007669"/>
    <property type="project" value="TreeGrafter"/>
</dbReference>
<dbReference type="InterPro" id="IPR028202">
    <property type="entry name" value="Reductase_C"/>
</dbReference>
<dbReference type="Proteomes" id="UP000183376">
    <property type="component" value="Chromosome I"/>
</dbReference>
<dbReference type="InterPro" id="IPR023753">
    <property type="entry name" value="FAD/NAD-binding_dom"/>
</dbReference>
<dbReference type="PANTHER" id="PTHR43557">
    <property type="entry name" value="APOPTOSIS-INDUCING FACTOR 1"/>
    <property type="match status" value="1"/>
</dbReference>
<dbReference type="EMBL" id="LT629701">
    <property type="protein sequence ID" value="SDN11632.1"/>
    <property type="molecule type" value="Genomic_DNA"/>
</dbReference>
<dbReference type="InterPro" id="IPR016156">
    <property type="entry name" value="FAD/NAD-linked_Rdtase_dimer_sf"/>
</dbReference>
<proteinExistence type="predicted"/>
<feature type="domain" description="Reductase C-terminal" evidence="7">
    <location>
        <begin position="325"/>
        <end position="393"/>
    </location>
</feature>
<name>A0A1G9YRC0_ALLAB</name>
<sequence length="408" mass="43679">MNRTERIVIAGTGLAALRAAERLRELGFPGEIMLIGAEPHWPYHRPALCKQLLVGGTPRDFRLVAYGALDAVWRLGTTVRALDPKRRVVQLPGGEEIRYDGLIIATGVEARRLPGVPYDNPRVSLMRTLSDSLALQRAIGTGRGPVVVVGGGFTGCELASSLRELNRDVTVVARTAPLLGAALGRGLGERLTELHRAQGVDIAFGAKVQHWASQVDGIGVYLSTGKIITAAAVVIAVGSVPCVSWLHGSGLVLEDGVLCDSSCHALGAEDVVAAGDVARWPNLRFDTTPRRVEHWINAVEMARAAAENLLAGKENSRPFTPVPRFWSEQHGLRLQAAGMPHLGTDTVTLGPPGDGHRGVTGHVRDGRLLGVVGVDSPVAMIAWTKELEKQSPAKETVPSTDVKRRQFQ</sequence>
<dbReference type="PANTHER" id="PTHR43557:SF2">
    <property type="entry name" value="RIESKE DOMAIN-CONTAINING PROTEIN-RELATED"/>
    <property type="match status" value="1"/>
</dbReference>
<dbReference type="SUPFAM" id="SSF51905">
    <property type="entry name" value="FAD/NAD(P)-binding domain"/>
    <property type="match status" value="2"/>
</dbReference>
<reference evidence="8 9" key="1">
    <citation type="submission" date="2016-10" db="EMBL/GenBank/DDBJ databases">
        <authorList>
            <person name="de Groot N.N."/>
        </authorList>
    </citation>
    <scope>NUCLEOTIDE SEQUENCE [LARGE SCALE GENOMIC DNA]</scope>
    <source>
        <strain evidence="8 9">DSM 44149</strain>
    </source>
</reference>
<dbReference type="SUPFAM" id="SSF55424">
    <property type="entry name" value="FAD/NAD-linked reductases, dimerisation (C-terminal) domain"/>
    <property type="match status" value="1"/>
</dbReference>
<organism evidence="8 9">
    <name type="scientific">Allokutzneria albata</name>
    <name type="common">Kibdelosporangium albatum</name>
    <dbReference type="NCBI Taxonomy" id="211114"/>
    <lineage>
        <taxon>Bacteria</taxon>
        <taxon>Bacillati</taxon>
        <taxon>Actinomycetota</taxon>
        <taxon>Actinomycetes</taxon>
        <taxon>Pseudonocardiales</taxon>
        <taxon>Pseudonocardiaceae</taxon>
        <taxon>Allokutzneria</taxon>
    </lineage>
</organism>